<reference evidence="1 2" key="2">
    <citation type="journal article" date="2016" name="Genome Announc.">
        <title>Complete Genome Sequences of Two Interactive Moderate Thermophiles, Paenibacillus napthalenovorans 32O-Y and Paenibacillus sp. 32O-W.</title>
        <authorList>
            <person name="Butler R.R.III."/>
            <person name="Wang J."/>
            <person name="Stark B.C."/>
            <person name="Pombert J.F."/>
        </authorList>
    </citation>
    <scope>NUCLEOTIDE SEQUENCE [LARGE SCALE GENOMIC DNA]</scope>
    <source>
        <strain evidence="1 2">32O-Y</strain>
    </source>
</reference>
<dbReference type="Proteomes" id="UP000061660">
    <property type="component" value="Chromosome"/>
</dbReference>
<reference evidence="2" key="1">
    <citation type="submission" date="2015-12" db="EMBL/GenBank/DDBJ databases">
        <title>Complete genome sequences of two moderately thermophilic Paenibacillus species.</title>
        <authorList>
            <person name="Butler R.III."/>
            <person name="Wang J."/>
            <person name="Stark B.C."/>
            <person name="Pombert J.-F."/>
        </authorList>
    </citation>
    <scope>NUCLEOTIDE SEQUENCE [LARGE SCALE GENOMIC DNA]</scope>
    <source>
        <strain evidence="2">32O-Y</strain>
    </source>
</reference>
<accession>A0A0U2UHV0</accession>
<evidence type="ECO:0000313" key="2">
    <source>
        <dbReference type="Proteomes" id="UP000061660"/>
    </source>
</evidence>
<dbReference type="KEGG" id="pnp:IJ22_23590"/>
<evidence type="ECO:0008006" key="3">
    <source>
        <dbReference type="Google" id="ProtNLM"/>
    </source>
</evidence>
<name>A0A0U2UHV0_9BACL</name>
<organism evidence="1 2">
    <name type="scientific">Paenibacillus naphthalenovorans</name>
    <dbReference type="NCBI Taxonomy" id="162209"/>
    <lineage>
        <taxon>Bacteria</taxon>
        <taxon>Bacillati</taxon>
        <taxon>Bacillota</taxon>
        <taxon>Bacilli</taxon>
        <taxon>Bacillales</taxon>
        <taxon>Paenibacillaceae</taxon>
        <taxon>Paenibacillus</taxon>
    </lineage>
</organism>
<dbReference type="InterPro" id="IPR045424">
    <property type="entry name" value="DUF6509"/>
</dbReference>
<dbReference type="AlphaFoldDB" id="A0A0U2UHV0"/>
<dbReference type="OrthoDB" id="2736409at2"/>
<dbReference type="Pfam" id="PF20119">
    <property type="entry name" value="DUF6509"/>
    <property type="match status" value="1"/>
</dbReference>
<evidence type="ECO:0000313" key="1">
    <source>
        <dbReference type="EMBL" id="ALS22732.1"/>
    </source>
</evidence>
<keyword evidence="2" id="KW-1185">Reference proteome</keyword>
<sequence length="98" mass="11686">MLTITGHKVEWIKDPFGILSGERYEFLLDVEVSEDDELYSENGLYIRVIYRVDENKTNLVKYEIFEKTAERYLEFDLEEDEEQTVDAYCKEHLPKAVK</sequence>
<proteinExistence type="predicted"/>
<dbReference type="STRING" id="162209.IJ22_23590"/>
<dbReference type="RefSeq" id="WP_062408899.1">
    <property type="nucleotide sequence ID" value="NZ_CP013652.1"/>
</dbReference>
<dbReference type="EMBL" id="CP013652">
    <property type="protein sequence ID" value="ALS22732.1"/>
    <property type="molecule type" value="Genomic_DNA"/>
</dbReference>
<gene>
    <name evidence="1" type="ORF">IJ22_23590</name>
</gene>
<dbReference type="PATRIC" id="fig|162209.4.peg.2508"/>
<protein>
    <recommendedName>
        <fullName evidence="3">Pullulanase</fullName>
    </recommendedName>
</protein>